<evidence type="ECO:0000313" key="6">
    <source>
        <dbReference type="Proteomes" id="UP000295662"/>
    </source>
</evidence>
<comment type="caution">
    <text evidence="5">The sequence shown here is derived from an EMBL/GenBank/DDBJ whole genome shotgun (WGS) entry which is preliminary data.</text>
</comment>
<evidence type="ECO:0000256" key="3">
    <source>
        <dbReference type="ARBA" id="ARBA00022824"/>
    </source>
</evidence>
<dbReference type="SUPFAM" id="SSF48452">
    <property type="entry name" value="TPR-like"/>
    <property type="match status" value="1"/>
</dbReference>
<reference evidence="5 6" key="1">
    <citation type="submission" date="2019-03" db="EMBL/GenBank/DDBJ databases">
        <title>Genomic Encyclopedia of Archaeal and Bacterial Type Strains, Phase II (KMG-II): from individual species to whole genera.</title>
        <authorList>
            <person name="Goeker M."/>
        </authorList>
    </citation>
    <scope>NUCLEOTIDE SEQUENCE [LARGE SCALE GENOMIC DNA]</scope>
    <source>
        <strain evidence="5 6">ATCC 25309</strain>
    </source>
</reference>
<gene>
    <name evidence="5" type="ORF">EI77_00102</name>
</gene>
<evidence type="ECO:0000256" key="1">
    <source>
        <dbReference type="ARBA" id="ARBA00004240"/>
    </source>
</evidence>
<dbReference type="SUPFAM" id="SSF53474">
    <property type="entry name" value="alpha/beta-Hydrolases"/>
    <property type="match status" value="1"/>
</dbReference>
<proteinExistence type="predicted"/>
<dbReference type="Proteomes" id="UP000295662">
    <property type="component" value="Unassembled WGS sequence"/>
</dbReference>
<dbReference type="RefSeq" id="WP_133792802.1">
    <property type="nucleotide sequence ID" value="NZ_SOCA01000001.1"/>
</dbReference>
<evidence type="ECO:0000313" key="5">
    <source>
        <dbReference type="EMBL" id="TDU80805.1"/>
    </source>
</evidence>
<name>A0A4R7SQ87_9BACT</name>
<dbReference type="InterPro" id="IPR011990">
    <property type="entry name" value="TPR-like_helical_dom_sf"/>
</dbReference>
<organism evidence="5 6">
    <name type="scientific">Prosthecobacter fusiformis</name>
    <dbReference type="NCBI Taxonomy" id="48464"/>
    <lineage>
        <taxon>Bacteria</taxon>
        <taxon>Pseudomonadati</taxon>
        <taxon>Verrucomicrobiota</taxon>
        <taxon>Verrucomicrobiia</taxon>
        <taxon>Verrucomicrobiales</taxon>
        <taxon>Verrucomicrobiaceae</taxon>
        <taxon>Prosthecobacter</taxon>
    </lineage>
</organism>
<evidence type="ECO:0000256" key="4">
    <source>
        <dbReference type="ARBA" id="ARBA00023136"/>
    </source>
</evidence>
<comment type="subcellular location">
    <subcellularLocation>
        <location evidence="1">Endoplasmic reticulum</location>
    </subcellularLocation>
    <subcellularLocation>
        <location evidence="2">Membrane</location>
    </subcellularLocation>
</comment>
<protein>
    <submittedName>
        <fullName evidence="5">Uncharacterized protein</fullName>
    </submittedName>
</protein>
<dbReference type="InterPro" id="IPR029058">
    <property type="entry name" value="AB_hydrolase_fold"/>
</dbReference>
<accession>A0A4R7SQ87</accession>
<keyword evidence="4" id="KW-0472">Membrane</keyword>
<dbReference type="Gene3D" id="1.25.40.10">
    <property type="entry name" value="Tetratricopeptide repeat domain"/>
    <property type="match status" value="1"/>
</dbReference>
<keyword evidence="6" id="KW-1185">Reference proteome</keyword>
<dbReference type="Gene3D" id="3.40.50.1820">
    <property type="entry name" value="alpha/beta hydrolase"/>
    <property type="match status" value="1"/>
</dbReference>
<evidence type="ECO:0000256" key="2">
    <source>
        <dbReference type="ARBA" id="ARBA00004370"/>
    </source>
</evidence>
<dbReference type="PANTHER" id="PTHR48182:SF2">
    <property type="entry name" value="PROTEIN SERAC1"/>
    <property type="match status" value="1"/>
</dbReference>
<dbReference type="InterPro" id="IPR052374">
    <property type="entry name" value="SERAC1"/>
</dbReference>
<keyword evidence="3" id="KW-0256">Endoplasmic reticulum</keyword>
<dbReference type="GO" id="GO:0016020">
    <property type="term" value="C:membrane"/>
    <property type="evidence" value="ECO:0007669"/>
    <property type="project" value="UniProtKB-SubCell"/>
</dbReference>
<dbReference type="EMBL" id="SOCA01000001">
    <property type="protein sequence ID" value="TDU80805.1"/>
    <property type="molecule type" value="Genomic_DNA"/>
</dbReference>
<sequence>MKWDEEGVHAIANTENPDRVADVVFVHGLHGASHSTWTYGEKGSSDYFFWPEQLGPELPDCGIWSVGYSAGITVVGKPGMLIEKRSRNLVSQFGLSKLGERPIIFICHSMGGLIIKDLAVRGSLPSDTKHSQLVKNIKGIIFCGTPHRGSAIASMASFLRVAQKHVRQMTGNEEALDLAHEQFLNWLGANPVEVMTFAESYPLMRQTFWGRFMPIPRVLIVPRASANPNVGRIHDIDADHLSLVKPKGKDLIFGLSLEWLGMAVASIKKEASQTHEGGLDSSPVSAPQSLRHSEASALFIDLGNEKEERLKVIQKKLSEGHFAAAEKDVRTLMANASVWSVLQHSTRAKAYRALIHAVINRQAKTAGAKTLLSQAKAECPNERFVTSEALIAITEGNEKAMLESYPSPVTEQEWRWKLLLLVNDEQYEEAIRIALDPAAPFPCSTTVHSCLTWAYLKLKNLDKAHQSNQLALESEPHSLGNLEAKALIEYASAISPHASAWLASAYPIPLAVECVYTTAEAVRHFEKAAELFEDFATRMDVGSEQQLRYLLWSLACWCNLARINPSLGSAPVEKCLAIFHQIQTLQPGSSLSIHWALLAELPVDLVQIENTCHAILANGEIESVEILRQLYQHQGKEAEAAELMDRFKEAFSIGQSSKGWRFSRIQLAGALQQTETVRTILSEAEDEEERIQLLAFSLRLPALRGDCKEECLKAYVDLWTHSGKVTDLFSACEMHVRLDSPEFVVEHVDRLLREFPGKRTLEMVLTALNEAGKWEQSLRILNEYRSLVNDENSDVFLQIESEACFQKGDFQTALSLIKQIIQKHPNQQNILLWFNKSKEAGDHLHMIEAAQRVLQTGECPAQNLLHMADHLTAVHIQLARQLFRAAVATPQIHLPHTAAYTFILANKLNLADELAPEVMQSALSPAGPMKRFTMDEVSELMREKQSVRAEQEEHYRLGRVHVHAYADVTGHPLSAIVHDACPPANGDYFAAPTRLWSARLRHGRRYHFSEPPPSSPWKLHLDITSLLVAHRLGMLDVLEKSEAQLSISPKIPGLLLEEMKQLADRQPSREREVDQLLVLIDAGRIRVTSQSQSEIPGLEAWASGMTQNWKSAFSAAVEGGGVLIDFWPLDWDFEPGKPLDVPEKLLQHVGGPSGLVQGMIDAGWIEEEELRPKIHSHNSFHPASPSVRLEHLSTIILDTEIARSLMNVGALDSLITRCKVWITYEEEQRCREAQRQAKYQNEVLAGIDSLQKHLQGELGRRYQTGPVSSHAVRHERESLLFNSVLDLLAVTSGALIVSEDRWMTGFLFAGEAPIVGLLDVLYWLHKVHRLSASEFFGCLHRMRLGNARFIPLCKEELLFRLKGATNLHTKELRETPELEVIRRYYAACFLDAKSMQFSKAGDVDSTEIGFLTQILISAASVFADLWTHEDDKDIRDNKAQWLLHALVTDVGTLAMKQLHPQAEPERYRDRTLSDLFCFFCLQIWEQQRSDLDMLTERTSGFAKWLIKSLRLRAREYHHFCEAIKSMVNQIHTEHPEAGAGQGMIPFATSIILGLMNVGHGHVSLSQEEREQFGIDQVMLLGGFHFERRSVWDAIERAMSGGAVTVVSQCGQREYQVSWAPNPQGLPDVSFSSGADGPLHYRSGDAALASPEMPTRISFLQARRSDIDLSQEKAQTLFPSIAALASPSDRIDQYDLLQEESTTLQFRRFLNRPPEATIRISHIEKEARPLGCASLLRHAGLEPGMCLQRPLFELMTEAAPQLMEDYEMADAFARQGSLPVRLPEIWAVRIFSLSATELDAFVRSFEAPVSNPFLRLQLACLLLRPDSPAQERGKALLDSLIGDVAKESWSYFNAVLRWSWRCLAARNEDFAPEEMWLCAWVHAGILQFWLPRPPQSPEVIAAFNRLELVPASLFENREVIPDVVHPLHFSAKWLLLHALPQLISLDRLSAPTADSLTELYRTLLFTSKDAPTPETSMPVLRADWTNRLGTFLASASVELLKDWVTVEQQIWINQKTVLGKLQRHCEHVELSNSAESWKFLSLALNLQPAPEALSSAFHIQMEAFDVSKLRLSEEHKAEELWGISYFITKQRSWYRTADEIYWMKLLNEFFDRLEKEGDPNFEAHAVDLAFSMEFAYGDTPSECAARFADTVIQMVRKRPAIATKTWEALSQIVMAQNPENQHHLWPMLAEVRALGGRP</sequence>
<dbReference type="PANTHER" id="PTHR48182">
    <property type="entry name" value="PROTEIN SERAC1"/>
    <property type="match status" value="1"/>
</dbReference>
<dbReference type="OrthoDB" id="189851at2"/>